<evidence type="ECO:0000256" key="1">
    <source>
        <dbReference type="SAM" id="MobiDB-lite"/>
    </source>
</evidence>
<protein>
    <submittedName>
        <fullName evidence="2">Uncharacterized protein</fullName>
    </submittedName>
</protein>
<evidence type="ECO:0000313" key="2">
    <source>
        <dbReference type="EMBL" id="GAA47297.1"/>
    </source>
</evidence>
<dbReference type="Proteomes" id="UP000008909">
    <property type="component" value="Unassembled WGS sequence"/>
</dbReference>
<reference evidence="2" key="1">
    <citation type="journal article" date="2011" name="Genome Biol.">
        <title>The draft genome of the carcinogenic human liver fluke Clonorchis sinensis.</title>
        <authorList>
            <person name="Wang X."/>
            <person name="Chen W."/>
            <person name="Huang Y."/>
            <person name="Sun J."/>
            <person name="Men J."/>
            <person name="Liu H."/>
            <person name="Luo F."/>
            <person name="Guo L."/>
            <person name="Lv X."/>
            <person name="Deng C."/>
            <person name="Zhou C."/>
            <person name="Fan Y."/>
            <person name="Li X."/>
            <person name="Huang L."/>
            <person name="Hu Y."/>
            <person name="Liang C."/>
            <person name="Hu X."/>
            <person name="Xu J."/>
            <person name="Yu X."/>
        </authorList>
    </citation>
    <scope>NUCLEOTIDE SEQUENCE [LARGE SCALE GENOMIC DNA]</scope>
    <source>
        <strain evidence="2">Henan</strain>
    </source>
</reference>
<gene>
    <name evidence="2" type="ORF">CLF_100187</name>
</gene>
<reference key="2">
    <citation type="submission" date="2011-10" db="EMBL/GenBank/DDBJ databases">
        <title>The genome and transcriptome sequence of Clonorchis sinensis provide insights into the carcinogenic liver fluke.</title>
        <authorList>
            <person name="Wang X."/>
            <person name="Huang Y."/>
            <person name="Chen W."/>
            <person name="Liu H."/>
            <person name="Guo L."/>
            <person name="Chen Y."/>
            <person name="Luo F."/>
            <person name="Zhou W."/>
            <person name="Sun J."/>
            <person name="Mao Q."/>
            <person name="Liang P."/>
            <person name="Zhou C."/>
            <person name="Tian Y."/>
            <person name="Men J."/>
            <person name="Lv X."/>
            <person name="Huang L."/>
            <person name="Zhou J."/>
            <person name="Hu Y."/>
            <person name="Li R."/>
            <person name="Zhang F."/>
            <person name="Lei H."/>
            <person name="Li X."/>
            <person name="Hu X."/>
            <person name="Liang C."/>
            <person name="Xu J."/>
            <person name="Wu Z."/>
            <person name="Yu X."/>
        </authorList>
    </citation>
    <scope>NUCLEOTIDE SEQUENCE</scope>
    <source>
        <strain>Henan</strain>
    </source>
</reference>
<name>G7Y2W0_CLOSI</name>
<proteinExistence type="predicted"/>
<sequence length="261" mass="29171">MDGPLSSDVQPADTQKGEETGIGSPQDLYTVPKPIFYHSPMHIHLRSCVIKASHALGYMPDAVRNCLHKLEQRDEATSVAKGTLLTRTFMRLPAGHKLIKTTNTAQIFVSSLSDLFPDRDGPARSSQIAEESLVDMEHADVVLIFKEEEKVQLFLSELTKVIPSFVQQFSPRLYAAARMAYIVLDIIFANVDYLVTTAADPCFQEVITASFVQRSQLWRNCSSESFSLLLSVSRQLSGFFLFAYLPGLKHHLSLNKHTTHS</sequence>
<dbReference type="AlphaFoldDB" id="G7Y2W0"/>
<feature type="region of interest" description="Disordered" evidence="1">
    <location>
        <begin position="1"/>
        <end position="26"/>
    </location>
</feature>
<accession>G7Y2W0</accession>
<keyword evidence="3" id="KW-1185">Reference proteome</keyword>
<dbReference type="EMBL" id="DF142833">
    <property type="protein sequence ID" value="GAA47297.1"/>
    <property type="molecule type" value="Genomic_DNA"/>
</dbReference>
<evidence type="ECO:0000313" key="3">
    <source>
        <dbReference type="Proteomes" id="UP000008909"/>
    </source>
</evidence>
<organism evidence="2 3">
    <name type="scientific">Clonorchis sinensis</name>
    <name type="common">Chinese liver fluke</name>
    <dbReference type="NCBI Taxonomy" id="79923"/>
    <lineage>
        <taxon>Eukaryota</taxon>
        <taxon>Metazoa</taxon>
        <taxon>Spiralia</taxon>
        <taxon>Lophotrochozoa</taxon>
        <taxon>Platyhelminthes</taxon>
        <taxon>Trematoda</taxon>
        <taxon>Digenea</taxon>
        <taxon>Opisthorchiida</taxon>
        <taxon>Opisthorchiata</taxon>
        <taxon>Opisthorchiidae</taxon>
        <taxon>Clonorchis</taxon>
    </lineage>
</organism>